<dbReference type="Gene3D" id="3.30.70.270">
    <property type="match status" value="1"/>
</dbReference>
<evidence type="ECO:0000313" key="6">
    <source>
        <dbReference type="EMBL" id="MFC3937683.1"/>
    </source>
</evidence>
<dbReference type="Gene3D" id="3.40.50.2300">
    <property type="match status" value="1"/>
</dbReference>
<dbReference type="InterPro" id="IPR029787">
    <property type="entry name" value="Nucleotide_cyclase"/>
</dbReference>
<dbReference type="SUPFAM" id="SSF55073">
    <property type="entry name" value="Nucleotide cyclase"/>
    <property type="match status" value="1"/>
</dbReference>
<dbReference type="PROSITE" id="PS50887">
    <property type="entry name" value="GGDEF"/>
    <property type="match status" value="1"/>
</dbReference>
<protein>
    <recommendedName>
        <fullName evidence="1">diguanylate cyclase</fullName>
        <ecNumber evidence="1">2.7.7.65</ecNumber>
    </recommendedName>
</protein>
<feature type="domain" description="GGDEF" evidence="5">
    <location>
        <begin position="169"/>
        <end position="323"/>
    </location>
</feature>
<dbReference type="PANTHER" id="PTHR45138">
    <property type="entry name" value="REGULATORY COMPONENTS OF SENSORY TRANSDUCTION SYSTEM"/>
    <property type="match status" value="1"/>
</dbReference>
<accession>A0ABV8DGJ6</accession>
<evidence type="ECO:0000256" key="1">
    <source>
        <dbReference type="ARBA" id="ARBA00012528"/>
    </source>
</evidence>
<reference evidence="7" key="1">
    <citation type="journal article" date="2019" name="Int. J. Syst. Evol. Microbiol.">
        <title>The Global Catalogue of Microorganisms (GCM) 10K type strain sequencing project: providing services to taxonomists for standard genome sequencing and annotation.</title>
        <authorList>
            <consortium name="The Broad Institute Genomics Platform"/>
            <consortium name="The Broad Institute Genome Sequencing Center for Infectious Disease"/>
            <person name="Wu L."/>
            <person name="Ma J."/>
        </authorList>
    </citation>
    <scope>NUCLEOTIDE SEQUENCE [LARGE SCALE GENOMIC DNA]</scope>
    <source>
        <strain evidence="7">CCUG 2113</strain>
    </source>
</reference>
<feature type="domain" description="Response regulatory" evidence="4">
    <location>
        <begin position="11"/>
        <end position="126"/>
    </location>
</feature>
<dbReference type="CDD" id="cd01949">
    <property type="entry name" value="GGDEF"/>
    <property type="match status" value="1"/>
</dbReference>
<dbReference type="SUPFAM" id="SSF52172">
    <property type="entry name" value="CheY-like"/>
    <property type="match status" value="1"/>
</dbReference>
<dbReference type="PANTHER" id="PTHR45138:SF9">
    <property type="entry name" value="DIGUANYLATE CYCLASE DGCM-RELATED"/>
    <property type="match status" value="1"/>
</dbReference>
<dbReference type="NCBIfam" id="TIGR00254">
    <property type="entry name" value="GGDEF"/>
    <property type="match status" value="1"/>
</dbReference>
<dbReference type="EMBL" id="JBHSAJ010000069">
    <property type="protein sequence ID" value="MFC3937683.1"/>
    <property type="molecule type" value="Genomic_DNA"/>
</dbReference>
<evidence type="ECO:0000259" key="5">
    <source>
        <dbReference type="PROSITE" id="PS50887"/>
    </source>
</evidence>
<dbReference type="InterPro" id="IPR011006">
    <property type="entry name" value="CheY-like_superfamily"/>
</dbReference>
<dbReference type="InterPro" id="IPR001789">
    <property type="entry name" value="Sig_transdc_resp-reg_receiver"/>
</dbReference>
<dbReference type="RefSeq" id="WP_055396206.1">
    <property type="nucleotide sequence ID" value="NZ_JAMXAX010000088.1"/>
</dbReference>
<gene>
    <name evidence="6" type="ORF">ACFOW3_23925</name>
</gene>
<keyword evidence="7" id="KW-1185">Reference proteome</keyword>
<comment type="caution">
    <text evidence="6">The sequence shown here is derived from an EMBL/GenBank/DDBJ whole genome shotgun (WGS) entry which is preliminary data.</text>
</comment>
<dbReference type="InterPro" id="IPR050469">
    <property type="entry name" value="Diguanylate_Cyclase"/>
</dbReference>
<dbReference type="EC" id="2.7.7.65" evidence="1"/>
<dbReference type="SMART" id="SM00448">
    <property type="entry name" value="REC"/>
    <property type="match status" value="1"/>
</dbReference>
<evidence type="ECO:0000313" key="7">
    <source>
        <dbReference type="Proteomes" id="UP001595693"/>
    </source>
</evidence>
<feature type="modified residue" description="4-aspartylphosphate" evidence="3">
    <location>
        <position position="59"/>
    </location>
</feature>
<evidence type="ECO:0000259" key="4">
    <source>
        <dbReference type="PROSITE" id="PS50110"/>
    </source>
</evidence>
<dbReference type="InterPro" id="IPR000160">
    <property type="entry name" value="GGDEF_dom"/>
</dbReference>
<evidence type="ECO:0000256" key="2">
    <source>
        <dbReference type="ARBA" id="ARBA00034247"/>
    </source>
</evidence>
<dbReference type="InterPro" id="IPR043128">
    <property type="entry name" value="Rev_trsase/Diguanyl_cyclase"/>
</dbReference>
<evidence type="ECO:0000256" key="3">
    <source>
        <dbReference type="PROSITE-ProRule" id="PRU00169"/>
    </source>
</evidence>
<organism evidence="6 7">
    <name type="scientific">Acidovorax facilis</name>
    <dbReference type="NCBI Taxonomy" id="12917"/>
    <lineage>
        <taxon>Bacteria</taxon>
        <taxon>Pseudomonadati</taxon>
        <taxon>Pseudomonadota</taxon>
        <taxon>Betaproteobacteria</taxon>
        <taxon>Burkholderiales</taxon>
        <taxon>Comamonadaceae</taxon>
        <taxon>Acidovorax</taxon>
    </lineage>
</organism>
<keyword evidence="3" id="KW-0597">Phosphoprotein</keyword>
<dbReference type="PROSITE" id="PS50110">
    <property type="entry name" value="RESPONSE_REGULATORY"/>
    <property type="match status" value="1"/>
</dbReference>
<proteinExistence type="predicted"/>
<dbReference type="Pfam" id="PF00072">
    <property type="entry name" value="Response_reg"/>
    <property type="match status" value="1"/>
</dbReference>
<comment type="catalytic activity">
    <reaction evidence="2">
        <text>2 GTP = 3',3'-c-di-GMP + 2 diphosphate</text>
        <dbReference type="Rhea" id="RHEA:24898"/>
        <dbReference type="ChEBI" id="CHEBI:33019"/>
        <dbReference type="ChEBI" id="CHEBI:37565"/>
        <dbReference type="ChEBI" id="CHEBI:58805"/>
        <dbReference type="EC" id="2.7.7.65"/>
    </reaction>
</comment>
<dbReference type="Pfam" id="PF00990">
    <property type="entry name" value="GGDEF"/>
    <property type="match status" value="1"/>
</dbReference>
<name>A0ABV8DGJ6_9BURK</name>
<sequence length="329" mass="35379">MPHLLDSGPASLLIVDDDITVVQVLAKALAGIGSIRYALSGADALRLLEQEPPDVVLLDAHMPGMSGFDVLGAMRAHPQWEDIPAIFVTSDTSQGMEEEGLAQGAADFIGKPFHPAIVAARVRTQLRLKRALDRLRQLSSIDALTGIANRRTLDETLLRECKRSQRSRTAIAVLMLDVDHFKRFNDTYGHGAGDDVLVQIARALERSSNRPADLVARYGGEEFTMVLPDTDGDGAMAVASTLMANVAQLKIPHSASATGFLTVSIGIGCFDKASDHWHQAPSDFREPSTTSTLVCAKALLATADQALYAAKQAGRARAILERCNQVMPS</sequence>
<dbReference type="Proteomes" id="UP001595693">
    <property type="component" value="Unassembled WGS sequence"/>
</dbReference>
<dbReference type="SMART" id="SM00267">
    <property type="entry name" value="GGDEF"/>
    <property type="match status" value="1"/>
</dbReference>